<dbReference type="RefSeq" id="WP_094766195.1">
    <property type="nucleotide sequence ID" value="NZ_FUKQ01000064.1"/>
</dbReference>
<evidence type="ECO:0000256" key="1">
    <source>
        <dbReference type="ARBA" id="ARBA00004141"/>
    </source>
</evidence>
<dbReference type="InterPro" id="IPR051611">
    <property type="entry name" value="ECF_transporter_component"/>
</dbReference>
<evidence type="ECO:0000256" key="4">
    <source>
        <dbReference type="ARBA" id="ARBA00022989"/>
    </source>
</evidence>
<dbReference type="Proteomes" id="UP000188342">
    <property type="component" value="Unassembled WGS sequence"/>
</dbReference>
<dbReference type="OrthoDB" id="509049at2"/>
<reference evidence="7 8" key="1">
    <citation type="submission" date="2017-02" db="EMBL/GenBank/DDBJ databases">
        <authorList>
            <person name="Peterson S.W."/>
        </authorList>
    </citation>
    <scope>NUCLEOTIDE SEQUENCE [LARGE SCALE GENOMIC DNA]</scope>
    <source>
        <strain evidence="7 8">LSP_Lj1</strain>
    </source>
</reference>
<accession>A0A1R4KNC0</accession>
<dbReference type="STRING" id="1255658.FM114_16260"/>
<dbReference type="AlphaFoldDB" id="A0A1R4KNC0"/>
<dbReference type="GO" id="GO:0005886">
    <property type="term" value="C:plasma membrane"/>
    <property type="evidence" value="ECO:0007669"/>
    <property type="project" value="UniProtKB-ARBA"/>
</dbReference>
<sequence length="202" mass="21750">MRSTLGLYRPGDSPLHRLPPGAKLLALVVLGAASVWLQGWWYVVLGCLAAVLALYPLGGFGPKVAWQQARPMLFLLGFTAVFQTWSLGWRQAVAITGMILVLVMAAALVTLTTRTTALIDVVVRCCKPFQRFGIDPERVGLMLNLGIRCVPLVAAIAAEVKEAQIARLGQFSLRAFAVPLVVRSLRDADSLGEALAARGIDD</sequence>
<dbReference type="PANTHER" id="PTHR34857:SF2">
    <property type="entry name" value="SLL0384 PROTEIN"/>
    <property type="match status" value="1"/>
</dbReference>
<evidence type="ECO:0000256" key="3">
    <source>
        <dbReference type="ARBA" id="ARBA00022692"/>
    </source>
</evidence>
<comment type="subcellular location">
    <subcellularLocation>
        <location evidence="1">Membrane</location>
        <topology evidence="1">Multi-pass membrane protein</topology>
    </subcellularLocation>
</comment>
<protein>
    <submittedName>
        <fullName evidence="7">Transmembrane component BioN of energizing module of biotin ECF transporter</fullName>
    </submittedName>
</protein>
<feature type="transmembrane region" description="Helical" evidence="6">
    <location>
        <begin position="39"/>
        <end position="57"/>
    </location>
</feature>
<gene>
    <name evidence="7" type="ORF">FM114_16260</name>
</gene>
<dbReference type="CDD" id="cd16914">
    <property type="entry name" value="EcfT"/>
    <property type="match status" value="1"/>
</dbReference>
<dbReference type="InterPro" id="IPR003339">
    <property type="entry name" value="ABC/ECF_trnsptr_transmembrane"/>
</dbReference>
<evidence type="ECO:0000256" key="6">
    <source>
        <dbReference type="SAM" id="Phobius"/>
    </source>
</evidence>
<dbReference type="Pfam" id="PF02361">
    <property type="entry name" value="CbiQ"/>
    <property type="match status" value="1"/>
</dbReference>
<feature type="transmembrane region" description="Helical" evidence="6">
    <location>
        <begin position="92"/>
        <end position="111"/>
    </location>
</feature>
<evidence type="ECO:0000256" key="5">
    <source>
        <dbReference type="ARBA" id="ARBA00023136"/>
    </source>
</evidence>
<keyword evidence="8" id="KW-1185">Reference proteome</keyword>
<keyword evidence="5 6" id="KW-0472">Membrane</keyword>
<proteinExistence type="predicted"/>
<name>A0A1R4KNC0_9ACTN</name>
<evidence type="ECO:0000256" key="2">
    <source>
        <dbReference type="ARBA" id="ARBA00022475"/>
    </source>
</evidence>
<keyword evidence="3 6" id="KW-0812">Transmembrane</keyword>
<evidence type="ECO:0000313" key="7">
    <source>
        <dbReference type="EMBL" id="SJN45778.1"/>
    </source>
</evidence>
<evidence type="ECO:0000313" key="8">
    <source>
        <dbReference type="Proteomes" id="UP000188342"/>
    </source>
</evidence>
<dbReference type="EMBL" id="FUKQ01000064">
    <property type="protein sequence ID" value="SJN45778.1"/>
    <property type="molecule type" value="Genomic_DNA"/>
</dbReference>
<keyword evidence="2" id="KW-1003">Cell membrane</keyword>
<dbReference type="PANTHER" id="PTHR34857">
    <property type="entry name" value="SLL0384 PROTEIN"/>
    <property type="match status" value="1"/>
</dbReference>
<organism evidence="7 8">
    <name type="scientific">Luteococcus japonicus LSP_Lj1</name>
    <dbReference type="NCBI Taxonomy" id="1255658"/>
    <lineage>
        <taxon>Bacteria</taxon>
        <taxon>Bacillati</taxon>
        <taxon>Actinomycetota</taxon>
        <taxon>Actinomycetes</taxon>
        <taxon>Propionibacteriales</taxon>
        <taxon>Propionibacteriaceae</taxon>
        <taxon>Luteococcus</taxon>
    </lineage>
</organism>
<keyword evidence="4 6" id="KW-1133">Transmembrane helix</keyword>